<evidence type="ECO:0000256" key="4">
    <source>
        <dbReference type="ARBA" id="ARBA00023277"/>
    </source>
</evidence>
<keyword evidence="4 5" id="KW-0119">Carbohydrate metabolism</keyword>
<dbReference type="GO" id="GO:0030246">
    <property type="term" value="F:carbohydrate binding"/>
    <property type="evidence" value="ECO:0007669"/>
    <property type="project" value="InterPro"/>
</dbReference>
<dbReference type="CDD" id="cd09019">
    <property type="entry name" value="galactose_mutarotase_like"/>
    <property type="match status" value="1"/>
</dbReference>
<dbReference type="Gene3D" id="2.70.98.10">
    <property type="match status" value="1"/>
</dbReference>
<dbReference type="UniPathway" id="UPA00242"/>
<feature type="binding site" evidence="7">
    <location>
        <position position="245"/>
    </location>
    <ligand>
        <name>beta-D-galactose</name>
        <dbReference type="ChEBI" id="CHEBI:27667"/>
    </ligand>
</feature>
<evidence type="ECO:0000256" key="8">
    <source>
        <dbReference type="PIRSR" id="PIRSR005096-3"/>
    </source>
</evidence>
<dbReference type="InterPro" id="IPR015443">
    <property type="entry name" value="Aldose_1-epimerase"/>
</dbReference>
<comment type="catalytic activity">
    <reaction evidence="5">
        <text>alpha-D-glucose = beta-D-glucose</text>
        <dbReference type="Rhea" id="RHEA:10264"/>
        <dbReference type="ChEBI" id="CHEBI:15903"/>
        <dbReference type="ChEBI" id="CHEBI:17925"/>
        <dbReference type="EC" id="5.1.3.3"/>
    </reaction>
</comment>
<dbReference type="EC" id="5.1.3.3" evidence="5"/>
<accession>A0A0K2ZBU6</accession>
<name>A0A0K2ZBU6_9XANT</name>
<comment type="pathway">
    <text evidence="1 5">Carbohydrate metabolism; hexose metabolism.</text>
</comment>
<feature type="binding site" evidence="8">
    <location>
        <begin position="76"/>
        <end position="77"/>
    </location>
    <ligand>
        <name>beta-D-galactose</name>
        <dbReference type="ChEBI" id="CHEBI:27667"/>
    </ligand>
</feature>
<reference evidence="10" key="1">
    <citation type="submission" date="2015-07" db="EMBL/GenBank/DDBJ databases">
        <authorList>
            <person name="Wibberg D."/>
        </authorList>
    </citation>
    <scope>NUCLEOTIDE SEQUENCE [LARGE SCALE GENOMIC DNA]</scope>
</reference>
<dbReference type="GO" id="GO:0005737">
    <property type="term" value="C:cytoplasm"/>
    <property type="evidence" value="ECO:0007669"/>
    <property type="project" value="TreeGrafter"/>
</dbReference>
<evidence type="ECO:0000313" key="9">
    <source>
        <dbReference type="EMBL" id="CTP82368.1"/>
    </source>
</evidence>
<dbReference type="PIRSF" id="PIRSF005096">
    <property type="entry name" value="GALM"/>
    <property type="match status" value="1"/>
</dbReference>
<dbReference type="AlphaFoldDB" id="A0A0K2ZBU6"/>
<dbReference type="SUPFAM" id="SSF74650">
    <property type="entry name" value="Galactose mutarotase-like"/>
    <property type="match status" value="1"/>
</dbReference>
<dbReference type="InterPro" id="IPR014718">
    <property type="entry name" value="GH-type_carb-bd"/>
</dbReference>
<dbReference type="Pfam" id="PF01263">
    <property type="entry name" value="Aldose_epim"/>
    <property type="match status" value="1"/>
</dbReference>
<keyword evidence="10" id="KW-1185">Reference proteome</keyword>
<evidence type="ECO:0000256" key="7">
    <source>
        <dbReference type="PIRSR" id="PIRSR005096-2"/>
    </source>
</evidence>
<evidence type="ECO:0000256" key="5">
    <source>
        <dbReference type="PIRNR" id="PIRNR005096"/>
    </source>
</evidence>
<dbReference type="InterPro" id="IPR011013">
    <property type="entry name" value="Gal_mutarotase_sf_dom"/>
</dbReference>
<dbReference type="RefSeq" id="WP_053833904.1">
    <property type="nucleotide sequence ID" value="NZ_CXOI01000004.1"/>
</dbReference>
<dbReference type="GO" id="GO:0004034">
    <property type="term" value="F:aldose 1-epimerase activity"/>
    <property type="evidence" value="ECO:0007669"/>
    <property type="project" value="UniProtKB-EC"/>
</dbReference>
<feature type="active site" description="Proton donor" evidence="6">
    <location>
        <position position="172"/>
    </location>
</feature>
<gene>
    <name evidence="9" type="primary">galM</name>
    <name evidence="9" type="ORF">XTALMG727_0204</name>
</gene>
<dbReference type="GO" id="GO:0006006">
    <property type="term" value="P:glucose metabolic process"/>
    <property type="evidence" value="ECO:0007669"/>
    <property type="project" value="TreeGrafter"/>
</dbReference>
<evidence type="ECO:0000256" key="2">
    <source>
        <dbReference type="ARBA" id="ARBA00006206"/>
    </source>
</evidence>
<dbReference type="InterPro" id="IPR047215">
    <property type="entry name" value="Galactose_mutarotase-like"/>
</dbReference>
<evidence type="ECO:0000256" key="3">
    <source>
        <dbReference type="ARBA" id="ARBA00023235"/>
    </source>
</evidence>
<comment type="similarity">
    <text evidence="2 5">Belongs to the aldose epimerase family.</text>
</comment>
<organism evidence="9 10">
    <name type="scientific">Xanthomonas graminis pv. arrhenatheri LMG 727</name>
    <dbReference type="NCBI Taxonomy" id="1195923"/>
    <lineage>
        <taxon>Bacteria</taxon>
        <taxon>Pseudomonadati</taxon>
        <taxon>Pseudomonadota</taxon>
        <taxon>Gammaproteobacteria</taxon>
        <taxon>Lysobacterales</taxon>
        <taxon>Lysobacteraceae</taxon>
        <taxon>Xanthomonas</taxon>
        <taxon>Xanthomonas translucens group</taxon>
        <taxon>Xanthomonas graminis</taxon>
    </lineage>
</organism>
<dbReference type="PANTHER" id="PTHR10091:SF0">
    <property type="entry name" value="GALACTOSE MUTAROTASE"/>
    <property type="match status" value="1"/>
</dbReference>
<evidence type="ECO:0000256" key="1">
    <source>
        <dbReference type="ARBA" id="ARBA00005028"/>
    </source>
</evidence>
<dbReference type="InterPro" id="IPR008183">
    <property type="entry name" value="Aldose_1/G6P_1-epimerase"/>
</dbReference>
<evidence type="ECO:0000256" key="6">
    <source>
        <dbReference type="PIRSR" id="PIRSR005096-1"/>
    </source>
</evidence>
<feature type="active site" description="Proton acceptor" evidence="6">
    <location>
        <position position="300"/>
    </location>
</feature>
<dbReference type="Proteomes" id="UP000046187">
    <property type="component" value="Unassembled WGS sequence"/>
</dbReference>
<dbReference type="EMBL" id="CXOI01000004">
    <property type="protein sequence ID" value="CTP82368.1"/>
    <property type="molecule type" value="Genomic_DNA"/>
</dbReference>
<dbReference type="GO" id="GO:0033499">
    <property type="term" value="P:galactose catabolic process via UDP-galactose, Leloir pathway"/>
    <property type="evidence" value="ECO:0007669"/>
    <property type="project" value="TreeGrafter"/>
</dbReference>
<sequence>MSSIFGQLPDGTAIQRVVLDSGAGLRAELLTYGGLLRNLSLDTARGRTELVLGLPTLDAYLHDPAYLGVLVGRFGNRIAGAAFDLDGQRYAVAANEGANHLHGGARGFGRRVWSVQAQSERRLQLRYDSPAGEEGYPGNVQVSAEFNVHGRTLELEFAAQTDAPTPLNLTHHPYFNLAGDAGVAAAAQWLRVPADRYLPVADAALLPTGEVAAVAGTPFDFRSPRAIADKDSAADPQLRLSGGYDHCLVLAEPRDCSAILYSPHSGVAMRIASAMPALQLYEGHWLDRQHPGLGRGVCLEPQGYPDAPNQPGFPDTILRPGQVYRHRIEYRFAEVGAHADWAAVEAALAE</sequence>
<keyword evidence="3 5" id="KW-0413">Isomerase</keyword>
<evidence type="ECO:0000313" key="10">
    <source>
        <dbReference type="Proteomes" id="UP000046187"/>
    </source>
</evidence>
<protein>
    <recommendedName>
        <fullName evidence="5">Aldose 1-epimerase</fullName>
        <ecNumber evidence="5">5.1.3.3</ecNumber>
    </recommendedName>
</protein>
<dbReference type="PANTHER" id="PTHR10091">
    <property type="entry name" value="ALDOSE-1-EPIMERASE"/>
    <property type="match status" value="1"/>
</dbReference>
<dbReference type="NCBIfam" id="NF008277">
    <property type="entry name" value="PRK11055.1"/>
    <property type="match status" value="1"/>
</dbReference>
<proteinExistence type="inferred from homology"/>
<feature type="binding site" evidence="8">
    <location>
        <begin position="172"/>
        <end position="174"/>
    </location>
    <ligand>
        <name>beta-D-galactose</name>
        <dbReference type="ChEBI" id="CHEBI:27667"/>
    </ligand>
</feature>